<comment type="caution">
    <text evidence="1">The sequence shown here is derived from an EMBL/GenBank/DDBJ whole genome shotgun (WGS) entry which is preliminary data.</text>
</comment>
<dbReference type="Proteomes" id="UP000266441">
    <property type="component" value="Unassembled WGS sequence"/>
</dbReference>
<evidence type="ECO:0000313" key="2">
    <source>
        <dbReference type="Proteomes" id="UP000266441"/>
    </source>
</evidence>
<dbReference type="Gene3D" id="1.10.1470.10">
    <property type="entry name" value="YjbJ"/>
    <property type="match status" value="1"/>
</dbReference>
<sequence length="65" mass="7638">METKFDMNEWGRIKEKLKNKYPELTDADMYWGRVSGEDLIQMISSKLGKTKKELMDEIGSLEYTS</sequence>
<dbReference type="EMBL" id="QWET01000021">
    <property type="protein sequence ID" value="RIH63409.1"/>
    <property type="molecule type" value="Genomic_DNA"/>
</dbReference>
<name>A0A399CUU7_9BACT</name>
<evidence type="ECO:0000313" key="1">
    <source>
        <dbReference type="EMBL" id="RIH63409.1"/>
    </source>
</evidence>
<reference evidence="1 2" key="1">
    <citation type="journal article" date="2015" name="Int. J. Syst. Evol. Microbiol.">
        <title>Mariniphaga sediminis sp. nov., isolated from coastal sediment.</title>
        <authorList>
            <person name="Wang F.Q."/>
            <person name="Shen Q.Y."/>
            <person name="Chen G.J."/>
            <person name="Du Z.J."/>
        </authorList>
    </citation>
    <scope>NUCLEOTIDE SEQUENCE [LARGE SCALE GENOMIC DNA]</scope>
    <source>
        <strain evidence="1 2">SY21</strain>
    </source>
</reference>
<dbReference type="InterPro" id="IPR036629">
    <property type="entry name" value="YjbJ_sf"/>
</dbReference>
<dbReference type="AlphaFoldDB" id="A0A399CUU7"/>
<proteinExistence type="predicted"/>
<organism evidence="1 2">
    <name type="scientific">Mariniphaga sediminis</name>
    <dbReference type="NCBI Taxonomy" id="1628158"/>
    <lineage>
        <taxon>Bacteria</taxon>
        <taxon>Pseudomonadati</taxon>
        <taxon>Bacteroidota</taxon>
        <taxon>Bacteroidia</taxon>
        <taxon>Marinilabiliales</taxon>
        <taxon>Prolixibacteraceae</taxon>
        <taxon>Mariniphaga</taxon>
    </lineage>
</organism>
<dbReference type="OrthoDB" id="1122613at2"/>
<dbReference type="RefSeq" id="WP_119351675.1">
    <property type="nucleotide sequence ID" value="NZ_QWET01000021.1"/>
</dbReference>
<gene>
    <name evidence="1" type="ORF">D1164_19980</name>
</gene>
<keyword evidence="2" id="KW-1185">Reference proteome</keyword>
<protein>
    <submittedName>
        <fullName evidence="1">General stress protein CsbD</fullName>
    </submittedName>
</protein>
<accession>A0A399CUU7</accession>